<dbReference type="OrthoDB" id="9963942at2"/>
<keyword evidence="4" id="KW-1185">Reference proteome</keyword>
<feature type="signal peptide" evidence="2">
    <location>
        <begin position="1"/>
        <end position="17"/>
    </location>
</feature>
<protein>
    <submittedName>
        <fullName evidence="3">Uncharacterized protein</fullName>
    </submittedName>
</protein>
<evidence type="ECO:0000256" key="1">
    <source>
        <dbReference type="SAM" id="MobiDB-lite"/>
    </source>
</evidence>
<sequence>MKRGLLLALLTSTAALAREPQRTPVPRGEPSGQNVPRSTTLAPAAEPAYFDVVASDDKGQRVGTYRFYRDTRKVVLLRAGKEIENTAAFNRITSPGDYVIAVAPEKKPKPNPPNPGDEFRSSWKVPQAELQEALKQVQAEVPAAKGFLVGQFASDVPRAR</sequence>
<evidence type="ECO:0000256" key="2">
    <source>
        <dbReference type="SAM" id="SignalP"/>
    </source>
</evidence>
<gene>
    <name evidence="3" type="ORF">SAMN05444354_101264</name>
</gene>
<name>A0A1H7G460_STIAU</name>
<feature type="region of interest" description="Disordered" evidence="1">
    <location>
        <begin position="18"/>
        <end position="41"/>
    </location>
</feature>
<feature type="compositionally biased region" description="Polar residues" evidence="1">
    <location>
        <begin position="31"/>
        <end position="41"/>
    </location>
</feature>
<dbReference type="AlphaFoldDB" id="A0A1H7G460"/>
<organism evidence="3 4">
    <name type="scientific">Stigmatella aurantiaca</name>
    <dbReference type="NCBI Taxonomy" id="41"/>
    <lineage>
        <taxon>Bacteria</taxon>
        <taxon>Pseudomonadati</taxon>
        <taxon>Myxococcota</taxon>
        <taxon>Myxococcia</taxon>
        <taxon>Myxococcales</taxon>
        <taxon>Cystobacterineae</taxon>
        <taxon>Archangiaceae</taxon>
        <taxon>Stigmatella</taxon>
    </lineage>
</organism>
<proteinExistence type="predicted"/>
<accession>A0A1H7G460</accession>
<reference evidence="4" key="1">
    <citation type="submission" date="2016-10" db="EMBL/GenBank/DDBJ databases">
        <authorList>
            <person name="Varghese N."/>
            <person name="Submissions S."/>
        </authorList>
    </citation>
    <scope>NUCLEOTIDE SEQUENCE [LARGE SCALE GENOMIC DNA]</scope>
    <source>
        <strain evidence="4">DSM 17044</strain>
    </source>
</reference>
<keyword evidence="2" id="KW-0732">Signal</keyword>
<evidence type="ECO:0000313" key="4">
    <source>
        <dbReference type="Proteomes" id="UP000182719"/>
    </source>
</evidence>
<dbReference type="Proteomes" id="UP000182719">
    <property type="component" value="Unassembled WGS sequence"/>
</dbReference>
<dbReference type="EMBL" id="FOAP01000001">
    <property type="protein sequence ID" value="SEK31582.1"/>
    <property type="molecule type" value="Genomic_DNA"/>
</dbReference>
<feature type="region of interest" description="Disordered" evidence="1">
    <location>
        <begin position="104"/>
        <end position="123"/>
    </location>
</feature>
<dbReference type="RefSeq" id="WP_075004553.1">
    <property type="nucleotide sequence ID" value="NZ_FOAP01000001.1"/>
</dbReference>
<evidence type="ECO:0000313" key="3">
    <source>
        <dbReference type="EMBL" id="SEK31582.1"/>
    </source>
</evidence>
<feature type="chain" id="PRO_5010165678" evidence="2">
    <location>
        <begin position="18"/>
        <end position="160"/>
    </location>
</feature>